<proteinExistence type="predicted"/>
<dbReference type="Proteomes" id="UP001474421">
    <property type="component" value="Unassembled WGS sequence"/>
</dbReference>
<evidence type="ECO:0000313" key="2">
    <source>
        <dbReference type="EMBL" id="KAK9407336.1"/>
    </source>
</evidence>
<protein>
    <submittedName>
        <fullName evidence="2">Uncharacterized protein</fullName>
    </submittedName>
</protein>
<evidence type="ECO:0000313" key="3">
    <source>
        <dbReference type="Proteomes" id="UP001474421"/>
    </source>
</evidence>
<dbReference type="EMBL" id="JAOTOJ010000002">
    <property type="protein sequence ID" value="KAK9407336.1"/>
    <property type="molecule type" value="Genomic_DNA"/>
</dbReference>
<feature type="transmembrane region" description="Helical" evidence="1">
    <location>
        <begin position="15"/>
        <end position="33"/>
    </location>
</feature>
<dbReference type="AlphaFoldDB" id="A0AAW1BZK9"/>
<gene>
    <name evidence="2" type="ORF">NXF25_006110</name>
</gene>
<name>A0AAW1BZK9_CROAD</name>
<organism evidence="2 3">
    <name type="scientific">Crotalus adamanteus</name>
    <name type="common">Eastern diamondback rattlesnake</name>
    <dbReference type="NCBI Taxonomy" id="8729"/>
    <lineage>
        <taxon>Eukaryota</taxon>
        <taxon>Metazoa</taxon>
        <taxon>Chordata</taxon>
        <taxon>Craniata</taxon>
        <taxon>Vertebrata</taxon>
        <taxon>Euteleostomi</taxon>
        <taxon>Lepidosauria</taxon>
        <taxon>Squamata</taxon>
        <taxon>Bifurcata</taxon>
        <taxon>Unidentata</taxon>
        <taxon>Episquamata</taxon>
        <taxon>Toxicofera</taxon>
        <taxon>Serpentes</taxon>
        <taxon>Colubroidea</taxon>
        <taxon>Viperidae</taxon>
        <taxon>Crotalinae</taxon>
        <taxon>Crotalus</taxon>
    </lineage>
</organism>
<reference evidence="2 3" key="1">
    <citation type="journal article" date="2024" name="Proc. Natl. Acad. Sci. U.S.A.">
        <title>The genetic regulatory architecture and epigenomic basis for age-related changes in rattlesnake venom.</title>
        <authorList>
            <person name="Hogan M.P."/>
            <person name="Holding M.L."/>
            <person name="Nystrom G.S."/>
            <person name="Colston T.J."/>
            <person name="Bartlett D.A."/>
            <person name="Mason A.J."/>
            <person name="Ellsworth S.A."/>
            <person name="Rautsaw R.M."/>
            <person name="Lawrence K.C."/>
            <person name="Strickland J.L."/>
            <person name="He B."/>
            <person name="Fraser P."/>
            <person name="Margres M.J."/>
            <person name="Gilbert D.M."/>
            <person name="Gibbs H.L."/>
            <person name="Parkinson C.L."/>
            <person name="Rokyta D.R."/>
        </authorList>
    </citation>
    <scope>NUCLEOTIDE SEQUENCE [LARGE SCALE GENOMIC DNA]</scope>
    <source>
        <strain evidence="2">DRR0105</strain>
    </source>
</reference>
<sequence>AEIVDYSGYFRNNKLTAAAGCLLLFLLLLLLPLPTPRGKTQHISSGGCNNEGEQGVITMPRFREIDEKEGCCLVMTEYDQARSAAQMWLIRGRGEERAAGGDVTAVWFAGDGGKPVAVGLPSALGSVFIWRRGGGEDGRKEARRAGAAGREAEARKGLWQCCPLVKVKRKAVVELKLGIGTEANEC</sequence>
<keyword evidence="1" id="KW-1133">Transmembrane helix</keyword>
<keyword evidence="1" id="KW-0472">Membrane</keyword>
<accession>A0AAW1BZK9</accession>
<keyword evidence="1" id="KW-0812">Transmembrane</keyword>
<keyword evidence="3" id="KW-1185">Reference proteome</keyword>
<feature type="non-terminal residue" evidence="2">
    <location>
        <position position="1"/>
    </location>
</feature>
<comment type="caution">
    <text evidence="2">The sequence shown here is derived from an EMBL/GenBank/DDBJ whole genome shotgun (WGS) entry which is preliminary data.</text>
</comment>
<evidence type="ECO:0000256" key="1">
    <source>
        <dbReference type="SAM" id="Phobius"/>
    </source>
</evidence>